<feature type="domain" description="AMP-binding enzyme C-terminal" evidence="4">
    <location>
        <begin position="467"/>
        <end position="542"/>
    </location>
</feature>
<dbReference type="STRING" id="3916.A0A1S3T8C7"/>
<feature type="domain" description="AMP-dependent synthetase/ligase" evidence="3">
    <location>
        <begin position="57"/>
        <end position="415"/>
    </location>
</feature>
<evidence type="ECO:0000259" key="4">
    <source>
        <dbReference type="Pfam" id="PF13193"/>
    </source>
</evidence>
<dbReference type="InterPro" id="IPR045851">
    <property type="entry name" value="AMP-bd_C_sf"/>
</dbReference>
<dbReference type="PROSITE" id="PS00455">
    <property type="entry name" value="AMP_BINDING"/>
    <property type="match status" value="1"/>
</dbReference>
<dbReference type="GO" id="GO:0016405">
    <property type="term" value="F:CoA-ligase activity"/>
    <property type="evidence" value="ECO:0007669"/>
    <property type="project" value="TreeGrafter"/>
</dbReference>
<dbReference type="Pfam" id="PF00501">
    <property type="entry name" value="AMP-binding"/>
    <property type="match status" value="1"/>
</dbReference>
<keyword evidence="2" id="KW-0436">Ligase</keyword>
<comment type="similarity">
    <text evidence="1">Belongs to the ATP-dependent AMP-binding enzyme family.</text>
</comment>
<dbReference type="RefSeq" id="XP_014490018.1">
    <property type="nucleotide sequence ID" value="XM_014634532.2"/>
</dbReference>
<dbReference type="InterPro" id="IPR000873">
    <property type="entry name" value="AMP-dep_synth/lig_dom"/>
</dbReference>
<dbReference type="Proteomes" id="UP000087766">
    <property type="component" value="Unplaced"/>
</dbReference>
<name>A0A1S3T8C7_VIGRR</name>
<gene>
    <name evidence="6" type="primary">LOC106752772</name>
</gene>
<dbReference type="Gene3D" id="3.30.300.30">
    <property type="match status" value="1"/>
</dbReference>
<dbReference type="PANTHER" id="PTHR24096">
    <property type="entry name" value="LONG-CHAIN-FATTY-ACID--COA LIGASE"/>
    <property type="match status" value="1"/>
</dbReference>
<dbReference type="InterPro" id="IPR020845">
    <property type="entry name" value="AMP-binding_CS"/>
</dbReference>
<sequence>MATQNQTHSLPNTTIDPNTGFCSSSKIFHSLRPNVPLPPLSQPLSLTDYALSLLPAAATATENSALIDATTGRQLSYSLFLCQVKSLASSIQSLTPLSKGHVALILIPTSLHVPVLYFSLLSLGVTVAPANPLSTASELTHLVRLTKPAIAFTTSAVASNIPALKFGTVLTDSPLFLSMLDANVDSHSRAPGVEVSQSDSAAILFSSGTTGRVKGVFLTHRNFIALISGYYHLRNNQLAAGEPEPHPVSLTTLPLFHVFGFFMLVRSIALGETLVLMQRFDFEGMLKTVERYKISMMPVSPPLVVALAKSDLVNKYDLSSLRMLGCGGAPLGEQVANDFKAKFPNVEISQGYGLTESGGGAARTFGPEEVKRHGSVGRLSENMEAKIVDPETGEALPPCQKGELWIRGPTIMKGYVGDEKATAETLDSEGWLKTGDLCYFDSDGFLYIVDRLKELIKYKAYQVPPAELEHILHTNPEIADAAVVPYPDEEAGQIPMAFVVRKPGSNISANQVMEFVAKQVSPYKKIRRVSFVNSIPKSPAGKILRRELVNYALSSGSSKL</sequence>
<dbReference type="FunFam" id="3.30.300.30:FF:000007">
    <property type="entry name" value="4-coumarate--CoA ligase 2"/>
    <property type="match status" value="1"/>
</dbReference>
<dbReference type="Pfam" id="PF13193">
    <property type="entry name" value="AMP-binding_C"/>
    <property type="match status" value="1"/>
</dbReference>
<dbReference type="InterPro" id="IPR025110">
    <property type="entry name" value="AMP-bd_C"/>
</dbReference>
<evidence type="ECO:0000313" key="6">
    <source>
        <dbReference type="RefSeq" id="XP_014490018.1"/>
    </source>
</evidence>
<dbReference type="SUPFAM" id="SSF56801">
    <property type="entry name" value="Acetyl-CoA synthetase-like"/>
    <property type="match status" value="1"/>
</dbReference>
<dbReference type="GeneID" id="106752772"/>
<dbReference type="AlphaFoldDB" id="A0A1S3T8C7"/>
<dbReference type="Gene3D" id="3.40.50.12780">
    <property type="entry name" value="N-terminal domain of ligase-like"/>
    <property type="match status" value="1"/>
</dbReference>
<evidence type="ECO:0000256" key="2">
    <source>
        <dbReference type="ARBA" id="ARBA00022598"/>
    </source>
</evidence>
<dbReference type="OrthoDB" id="10253869at2759"/>
<dbReference type="InterPro" id="IPR042099">
    <property type="entry name" value="ANL_N_sf"/>
</dbReference>
<dbReference type="PANTHER" id="PTHR24096:SF251">
    <property type="entry name" value="4-COUMARATE--COA LIGASE-LIKE 9"/>
    <property type="match status" value="1"/>
</dbReference>
<accession>A0A1S3T8C7</accession>
<evidence type="ECO:0000313" key="5">
    <source>
        <dbReference type="Proteomes" id="UP000087766"/>
    </source>
</evidence>
<evidence type="ECO:0000259" key="3">
    <source>
        <dbReference type="Pfam" id="PF00501"/>
    </source>
</evidence>
<reference evidence="6" key="1">
    <citation type="submission" date="2025-08" db="UniProtKB">
        <authorList>
            <consortium name="RefSeq"/>
        </authorList>
    </citation>
    <scope>IDENTIFICATION</scope>
    <source>
        <tissue evidence="6">Leaf</tissue>
    </source>
</reference>
<protein>
    <submittedName>
        <fullName evidence="6">4-coumarate--CoA ligase-like 9</fullName>
    </submittedName>
</protein>
<dbReference type="CDD" id="cd05904">
    <property type="entry name" value="4CL"/>
    <property type="match status" value="1"/>
</dbReference>
<organism evidence="5 6">
    <name type="scientific">Vigna radiata var. radiata</name>
    <name type="common">Mung bean</name>
    <name type="synonym">Phaseolus aureus</name>
    <dbReference type="NCBI Taxonomy" id="3916"/>
    <lineage>
        <taxon>Eukaryota</taxon>
        <taxon>Viridiplantae</taxon>
        <taxon>Streptophyta</taxon>
        <taxon>Embryophyta</taxon>
        <taxon>Tracheophyta</taxon>
        <taxon>Spermatophyta</taxon>
        <taxon>Magnoliopsida</taxon>
        <taxon>eudicotyledons</taxon>
        <taxon>Gunneridae</taxon>
        <taxon>Pentapetalae</taxon>
        <taxon>rosids</taxon>
        <taxon>fabids</taxon>
        <taxon>Fabales</taxon>
        <taxon>Fabaceae</taxon>
        <taxon>Papilionoideae</taxon>
        <taxon>50 kb inversion clade</taxon>
        <taxon>NPAAA clade</taxon>
        <taxon>indigoferoid/millettioid clade</taxon>
        <taxon>Phaseoleae</taxon>
        <taxon>Vigna</taxon>
    </lineage>
</organism>
<evidence type="ECO:0000256" key="1">
    <source>
        <dbReference type="ARBA" id="ARBA00006432"/>
    </source>
</evidence>
<dbReference type="KEGG" id="vra:106752772"/>
<proteinExistence type="inferred from homology"/>
<keyword evidence="5" id="KW-1185">Reference proteome</keyword>